<gene>
    <name evidence="2" type="ORF">KP014_28335</name>
    <name evidence="3" type="ORF">SAMN04487895_12724</name>
</gene>
<feature type="region of interest" description="Disordered" evidence="1">
    <location>
        <begin position="1"/>
        <end position="28"/>
    </location>
</feature>
<evidence type="ECO:0000313" key="3">
    <source>
        <dbReference type="EMBL" id="SEP18207.1"/>
    </source>
</evidence>
<keyword evidence="5" id="KW-1185">Reference proteome</keyword>
<dbReference type="Proteomes" id="UP000198809">
    <property type="component" value="Unassembled WGS sequence"/>
</dbReference>
<accession>A0A1H8VSJ9</accession>
<protein>
    <submittedName>
        <fullName evidence="3">Uncharacterized protein</fullName>
    </submittedName>
</protein>
<dbReference type="EMBL" id="FODH01000027">
    <property type="protein sequence ID" value="SEP18207.1"/>
    <property type="molecule type" value="Genomic_DNA"/>
</dbReference>
<reference evidence="3 4" key="1">
    <citation type="submission" date="2016-10" db="EMBL/GenBank/DDBJ databases">
        <authorList>
            <person name="de Groot N.N."/>
        </authorList>
    </citation>
    <scope>NUCLEOTIDE SEQUENCE [LARGE SCALE GENOMIC DNA]</scope>
    <source>
        <strain evidence="3 4">CGMCC 1.10238</strain>
    </source>
</reference>
<dbReference type="STRING" id="1333845.SAMN04487895_12724"/>
<reference evidence="2 5" key="2">
    <citation type="submission" date="2021-06" db="EMBL/GenBank/DDBJ databases">
        <title>Whole genome sequence of Paenibacillus sophorae DSM23020 for comparative genomics.</title>
        <authorList>
            <person name="Kim M.-J."/>
            <person name="Lee G."/>
            <person name="Shin J.-H."/>
        </authorList>
    </citation>
    <scope>NUCLEOTIDE SEQUENCE [LARGE SCALE GENOMIC DNA]</scope>
    <source>
        <strain evidence="2 5">DSM 23020</strain>
    </source>
</reference>
<evidence type="ECO:0000256" key="1">
    <source>
        <dbReference type="SAM" id="MobiDB-lite"/>
    </source>
</evidence>
<evidence type="ECO:0000313" key="5">
    <source>
        <dbReference type="Proteomes" id="UP000683429"/>
    </source>
</evidence>
<dbReference type="EMBL" id="CP076607">
    <property type="protein sequence ID" value="QWU15679.1"/>
    <property type="molecule type" value="Genomic_DNA"/>
</dbReference>
<feature type="compositionally biased region" description="Basic and acidic residues" evidence="1">
    <location>
        <begin position="1"/>
        <end position="23"/>
    </location>
</feature>
<proteinExistence type="predicted"/>
<sequence length="113" mass="12000">MSPIKKSEDNKTEEETGAKDASEAPKVVITPAVEPAKEPTRIYLGPNLPGGRLMQSTVFRGGIPAYLADTLAAQPEINDLIVPVDEMSGVQARIVQKGTAEHAAYQTLLGKGN</sequence>
<organism evidence="3 4">
    <name type="scientific">Paenibacillus sophorae</name>
    <dbReference type="NCBI Taxonomy" id="1333845"/>
    <lineage>
        <taxon>Bacteria</taxon>
        <taxon>Bacillati</taxon>
        <taxon>Bacillota</taxon>
        <taxon>Bacilli</taxon>
        <taxon>Bacillales</taxon>
        <taxon>Paenibacillaceae</taxon>
        <taxon>Paenibacillus</taxon>
    </lineage>
</organism>
<dbReference type="AlphaFoldDB" id="A0A1H8VSJ9"/>
<name>A0A1H8VSJ9_9BACL</name>
<evidence type="ECO:0000313" key="2">
    <source>
        <dbReference type="EMBL" id="QWU15679.1"/>
    </source>
</evidence>
<evidence type="ECO:0000313" key="4">
    <source>
        <dbReference type="Proteomes" id="UP000198809"/>
    </source>
</evidence>
<dbReference type="RefSeq" id="WP_051500601.1">
    <property type="nucleotide sequence ID" value="NZ_CP076607.1"/>
</dbReference>
<dbReference type="OrthoDB" id="2739959at2"/>
<dbReference type="Proteomes" id="UP000683429">
    <property type="component" value="Chromosome"/>
</dbReference>